<feature type="transmembrane region" description="Helical" evidence="2">
    <location>
        <begin position="128"/>
        <end position="148"/>
    </location>
</feature>
<dbReference type="RefSeq" id="WP_166254141.1">
    <property type="nucleotide sequence ID" value="NZ_JAAMOW010000003.1"/>
</dbReference>
<dbReference type="InterPro" id="IPR025194">
    <property type="entry name" value="RodZ-like_C"/>
</dbReference>
<dbReference type="AlphaFoldDB" id="A0A6M2BQ18"/>
<dbReference type="PANTHER" id="PTHR34475:SF1">
    <property type="entry name" value="CYTOSKELETON PROTEIN RODZ"/>
    <property type="match status" value="1"/>
</dbReference>
<dbReference type="Pfam" id="PF13413">
    <property type="entry name" value="HTH_25"/>
    <property type="match status" value="1"/>
</dbReference>
<comment type="caution">
    <text evidence="4">The sequence shown here is derived from an EMBL/GenBank/DDBJ whole genome shotgun (WGS) entry which is preliminary data.</text>
</comment>
<accession>A0A6M2BQ18</accession>
<dbReference type="SUPFAM" id="SSF47413">
    <property type="entry name" value="lambda repressor-like DNA-binding domains"/>
    <property type="match status" value="1"/>
</dbReference>
<dbReference type="EMBL" id="JAAMOW010000003">
    <property type="protein sequence ID" value="NGY04548.1"/>
    <property type="molecule type" value="Genomic_DNA"/>
</dbReference>
<feature type="compositionally biased region" description="Low complexity" evidence="1">
    <location>
        <begin position="188"/>
        <end position="201"/>
    </location>
</feature>
<evidence type="ECO:0000313" key="4">
    <source>
        <dbReference type="EMBL" id="NGY04548.1"/>
    </source>
</evidence>
<dbReference type="Proteomes" id="UP000472676">
    <property type="component" value="Unassembled WGS sequence"/>
</dbReference>
<evidence type="ECO:0000256" key="2">
    <source>
        <dbReference type="SAM" id="Phobius"/>
    </source>
</evidence>
<evidence type="ECO:0000256" key="1">
    <source>
        <dbReference type="SAM" id="MobiDB-lite"/>
    </source>
</evidence>
<name>A0A6M2BQ18_9GAMM</name>
<keyword evidence="2" id="KW-0472">Membrane</keyword>
<organism evidence="4 5">
    <name type="scientific">Solimonas terrae</name>
    <dbReference type="NCBI Taxonomy" id="1396819"/>
    <lineage>
        <taxon>Bacteria</taxon>
        <taxon>Pseudomonadati</taxon>
        <taxon>Pseudomonadota</taxon>
        <taxon>Gammaproteobacteria</taxon>
        <taxon>Nevskiales</taxon>
        <taxon>Nevskiaceae</taxon>
        <taxon>Solimonas</taxon>
    </lineage>
</organism>
<dbReference type="InterPro" id="IPR001387">
    <property type="entry name" value="Cro/C1-type_HTH"/>
</dbReference>
<dbReference type="PANTHER" id="PTHR34475">
    <property type="match status" value="1"/>
</dbReference>
<dbReference type="InterPro" id="IPR050400">
    <property type="entry name" value="Bact_Cytoskel_RodZ"/>
</dbReference>
<evidence type="ECO:0000259" key="3">
    <source>
        <dbReference type="Pfam" id="PF13464"/>
    </source>
</evidence>
<feature type="domain" description="Cytoskeleton protein RodZ-like C-terminal" evidence="3">
    <location>
        <begin position="239"/>
        <end position="308"/>
    </location>
</feature>
<gene>
    <name evidence="4" type="ORF">G7Y85_07225</name>
</gene>
<dbReference type="CDD" id="cd00093">
    <property type="entry name" value="HTH_XRE"/>
    <property type="match status" value="1"/>
</dbReference>
<feature type="compositionally biased region" description="Low complexity" evidence="1">
    <location>
        <begin position="208"/>
        <end position="220"/>
    </location>
</feature>
<dbReference type="Pfam" id="PF13464">
    <property type="entry name" value="RodZ_C"/>
    <property type="match status" value="1"/>
</dbReference>
<reference evidence="4 5" key="1">
    <citation type="journal article" date="2014" name="Int. J. Syst. Evol. Microbiol.">
        <title>Solimonas terrae sp. nov., isolated from soil.</title>
        <authorList>
            <person name="Kim S.J."/>
            <person name="Moon J.Y."/>
            <person name="Weon H.Y."/>
            <person name="Ahn J.H."/>
            <person name="Chen W.M."/>
            <person name="Kwon S.W."/>
        </authorList>
    </citation>
    <scope>NUCLEOTIDE SEQUENCE [LARGE SCALE GENOMIC DNA]</scope>
    <source>
        <strain evidence="4 5">KIS83-12</strain>
    </source>
</reference>
<dbReference type="InterPro" id="IPR010982">
    <property type="entry name" value="Lambda_DNA-bd_dom_sf"/>
</dbReference>
<feature type="region of interest" description="Disordered" evidence="1">
    <location>
        <begin position="188"/>
        <end position="228"/>
    </location>
</feature>
<keyword evidence="2" id="KW-1133">Transmembrane helix</keyword>
<proteinExistence type="predicted"/>
<protein>
    <submittedName>
        <fullName evidence="4">Helix-turn-helix domain-containing protein</fullName>
    </submittedName>
</protein>
<evidence type="ECO:0000313" key="5">
    <source>
        <dbReference type="Proteomes" id="UP000472676"/>
    </source>
</evidence>
<sequence>MTTEPNENEVVTEAASAAEVASPAAALSPGTMIREARQAQRLSVDDLAAHTKLARATVEALERDDFGALLEPVYVRGYYRKCAKVLGVDEKALIDAYASRVAQRAPQAPAKLRLASGTELGSSSRLPMAMAVLFVIIAVAICAFLWWVRGATSKFDTARPGLPSINATPSPAAPSALTPLASDTVAAPAESATAGAAQGNAMPPVPQAGESAAPAGEAAANSDNPVPASAAAVGSGRLQLVFTGQSWVHITDASGKTLLDGLIASGARRGLDGQPPFELAIGKASAVSVQFDGQTVDLQPYTRDNATAHLKLPATP</sequence>
<dbReference type="GO" id="GO:0003677">
    <property type="term" value="F:DNA binding"/>
    <property type="evidence" value="ECO:0007669"/>
    <property type="project" value="InterPro"/>
</dbReference>
<keyword evidence="2" id="KW-0812">Transmembrane</keyword>
<dbReference type="Gene3D" id="1.10.260.40">
    <property type="entry name" value="lambda repressor-like DNA-binding domains"/>
    <property type="match status" value="1"/>
</dbReference>
<keyword evidence="5" id="KW-1185">Reference proteome</keyword>